<evidence type="ECO:0000256" key="11">
    <source>
        <dbReference type="RuleBase" id="RU003874"/>
    </source>
</evidence>
<dbReference type="InterPro" id="IPR000185">
    <property type="entry name" value="SecA"/>
</dbReference>
<comment type="function">
    <text evidence="10">Part of the Sec protein translocase complex. Interacts with the SecYEG preprotein conducting channel. Has a central role in coupling the hydrolysis of ATP to the transfer of proteins into and across the cell membrane, serving as an ATP-driven molecular motor driving the stepwise translocation of polypeptide chains across the membrane.</text>
</comment>
<evidence type="ECO:0000259" key="12">
    <source>
        <dbReference type="PROSITE" id="PS51192"/>
    </source>
</evidence>
<dbReference type="FunFam" id="3.90.1440.10:FF:000003">
    <property type="entry name" value="Preprotein translocase SecA subunit"/>
    <property type="match status" value="1"/>
</dbReference>
<evidence type="ECO:0000256" key="2">
    <source>
        <dbReference type="ARBA" id="ARBA00007650"/>
    </source>
</evidence>
<evidence type="ECO:0000256" key="8">
    <source>
        <dbReference type="ARBA" id="ARBA00023010"/>
    </source>
</evidence>
<dbReference type="PRINTS" id="PR00906">
    <property type="entry name" value="SECA"/>
</dbReference>
<dbReference type="GO" id="GO:0008564">
    <property type="term" value="F:protein-exporting ATPase activity"/>
    <property type="evidence" value="ECO:0007669"/>
    <property type="project" value="UniProtKB-EC"/>
</dbReference>
<evidence type="ECO:0000313" key="14">
    <source>
        <dbReference type="EMBL" id="ATJ02860.1"/>
    </source>
</evidence>
<dbReference type="Pfam" id="PF01043">
    <property type="entry name" value="SecA_PP_bind"/>
    <property type="match status" value="1"/>
</dbReference>
<evidence type="ECO:0000256" key="3">
    <source>
        <dbReference type="ARBA" id="ARBA00022448"/>
    </source>
</evidence>
<dbReference type="SMART" id="SM00958">
    <property type="entry name" value="SecA_PP_bind"/>
    <property type="match status" value="1"/>
</dbReference>
<dbReference type="InterPro" id="IPR011130">
    <property type="entry name" value="SecA_preprotein_X-link_dom"/>
</dbReference>
<dbReference type="InterPro" id="IPR027417">
    <property type="entry name" value="P-loop_NTPase"/>
</dbReference>
<dbReference type="HAMAP" id="MF_01382">
    <property type="entry name" value="SecA"/>
    <property type="match status" value="1"/>
</dbReference>
<dbReference type="InterPro" id="IPR036266">
    <property type="entry name" value="SecA_Wing/Scaffold_sf"/>
</dbReference>
<feature type="domain" description="Helicase ATP-binding" evidence="12">
    <location>
        <begin position="84"/>
        <end position="222"/>
    </location>
</feature>
<keyword evidence="7 10" id="KW-1278">Translocase</keyword>
<dbReference type="SUPFAM" id="SSF52540">
    <property type="entry name" value="P-loop containing nucleoside triphosphate hydrolases"/>
    <property type="match status" value="2"/>
</dbReference>
<dbReference type="CDD" id="cd18785">
    <property type="entry name" value="SF2_C"/>
    <property type="match status" value="1"/>
</dbReference>
<dbReference type="InterPro" id="IPR014018">
    <property type="entry name" value="SecA_motor_DEAD"/>
</dbReference>
<evidence type="ECO:0000256" key="6">
    <source>
        <dbReference type="ARBA" id="ARBA00022927"/>
    </source>
</evidence>
<dbReference type="Pfam" id="PF07516">
    <property type="entry name" value="SecA_SW"/>
    <property type="match status" value="1"/>
</dbReference>
<dbReference type="SMART" id="SM00957">
    <property type="entry name" value="SecA_DEAD"/>
    <property type="match status" value="1"/>
</dbReference>
<dbReference type="AlphaFoldDB" id="A0A343KNW2"/>
<dbReference type="InterPro" id="IPR020937">
    <property type="entry name" value="SecA_CS"/>
</dbReference>
<dbReference type="GO" id="GO:0017038">
    <property type="term" value="P:protein import"/>
    <property type="evidence" value="ECO:0007669"/>
    <property type="project" value="InterPro"/>
</dbReference>
<evidence type="ECO:0000256" key="4">
    <source>
        <dbReference type="ARBA" id="ARBA00022741"/>
    </source>
</evidence>
<gene>
    <name evidence="10 14" type="primary">secA</name>
</gene>
<name>A0A343KNW2_PORPP</name>
<keyword evidence="3 10" id="KW-0813">Transport</keyword>
<comment type="similarity">
    <text evidence="2 10 11">Belongs to the SecA family.</text>
</comment>
<keyword evidence="10" id="KW-1003">Cell membrane</keyword>
<dbReference type="GO" id="GO:0005524">
    <property type="term" value="F:ATP binding"/>
    <property type="evidence" value="ECO:0007669"/>
    <property type="project" value="UniProtKB-UniRule"/>
</dbReference>
<evidence type="ECO:0000256" key="7">
    <source>
        <dbReference type="ARBA" id="ARBA00022967"/>
    </source>
</evidence>
<feature type="binding site" evidence="10">
    <location>
        <begin position="100"/>
        <end position="104"/>
    </location>
    <ligand>
        <name>ATP</name>
        <dbReference type="ChEBI" id="CHEBI:30616"/>
    </ligand>
</feature>
<dbReference type="GO" id="GO:0005737">
    <property type="term" value="C:cytoplasm"/>
    <property type="evidence" value="ECO:0007669"/>
    <property type="project" value="UniProtKB-SubCell"/>
</dbReference>
<geneLocation type="plastid" evidence="14"/>
<dbReference type="CDD" id="cd18803">
    <property type="entry name" value="SF2_C_secA"/>
    <property type="match status" value="1"/>
</dbReference>
<dbReference type="CDD" id="cd17928">
    <property type="entry name" value="DEXDc_SecA"/>
    <property type="match status" value="1"/>
</dbReference>
<dbReference type="Pfam" id="PF21090">
    <property type="entry name" value="P-loop_SecA"/>
    <property type="match status" value="1"/>
</dbReference>
<comment type="subunit">
    <text evidence="10">Monomer and homodimer. Part of the essential Sec protein translocation apparatus which comprises SecA, SecYEG and auxiliary proteins SecDF. Other proteins may also be involved.</text>
</comment>
<dbReference type="EC" id="7.4.2.8" evidence="10"/>
<evidence type="ECO:0000256" key="10">
    <source>
        <dbReference type="HAMAP-Rule" id="MF_01382"/>
    </source>
</evidence>
<dbReference type="NCBIfam" id="TIGR00963">
    <property type="entry name" value="secA"/>
    <property type="match status" value="1"/>
</dbReference>
<keyword evidence="6 10" id="KW-0653">Protein transport</keyword>
<dbReference type="GO" id="GO:0005886">
    <property type="term" value="C:plasma membrane"/>
    <property type="evidence" value="ECO:0007669"/>
    <property type="project" value="UniProtKB-SubCell"/>
</dbReference>
<accession>A0A343KNW2</accession>
<evidence type="ECO:0000259" key="13">
    <source>
        <dbReference type="PROSITE" id="PS51196"/>
    </source>
</evidence>
<keyword evidence="8 10" id="KW-0811">Translocation</keyword>
<feature type="binding site" evidence="10">
    <location>
        <position position="490"/>
    </location>
    <ligand>
        <name>ATP</name>
        <dbReference type="ChEBI" id="CHEBI:30616"/>
    </ligand>
</feature>
<evidence type="ECO:0000256" key="5">
    <source>
        <dbReference type="ARBA" id="ARBA00022840"/>
    </source>
</evidence>
<dbReference type="GO" id="GO:0006605">
    <property type="term" value="P:protein targeting"/>
    <property type="evidence" value="ECO:0007669"/>
    <property type="project" value="UniProtKB-UniRule"/>
</dbReference>
<dbReference type="Gene3D" id="3.40.50.300">
    <property type="entry name" value="P-loop containing nucleotide triphosphate hydrolases"/>
    <property type="match status" value="2"/>
</dbReference>
<keyword evidence="9 10" id="KW-0472">Membrane</keyword>
<comment type="subcellular location">
    <subcellularLocation>
        <location evidence="10">Cell membrane</location>
        <topology evidence="10">Peripheral membrane protein</topology>
        <orientation evidence="10">Cytoplasmic side</orientation>
    </subcellularLocation>
    <subcellularLocation>
        <location evidence="10">Cytoplasm</location>
    </subcellularLocation>
    <subcellularLocation>
        <location evidence="1">Membrane</location>
        <topology evidence="1">Peripheral membrane protein</topology>
    </subcellularLocation>
    <text evidence="10">Distribution is 50-50.</text>
</comment>
<dbReference type="PANTHER" id="PTHR30612:SF0">
    <property type="entry name" value="CHLOROPLAST PROTEIN-TRANSPORTING ATPASE"/>
    <property type="match status" value="1"/>
</dbReference>
<reference evidence="14" key="1">
    <citation type="journal article" date="2017" name="Mitochondrial DNA Part B Resour">
        <title>Characterization of the complete plastid genome of Porphyridium purpureum strain CCMP1328.</title>
        <authorList>
            <person name="Bi G."/>
        </authorList>
    </citation>
    <scope>NUCLEOTIDE SEQUENCE</scope>
</reference>
<dbReference type="InterPro" id="IPR014001">
    <property type="entry name" value="Helicase_ATP-bd"/>
</dbReference>
<dbReference type="SUPFAM" id="SSF81886">
    <property type="entry name" value="Helical scaffold and wing domains of SecA"/>
    <property type="match status" value="1"/>
</dbReference>
<dbReference type="InterPro" id="IPR044722">
    <property type="entry name" value="SecA_SF2_C"/>
</dbReference>
<dbReference type="InterPro" id="IPR011115">
    <property type="entry name" value="SecA_DEAD"/>
</dbReference>
<dbReference type="InterPro" id="IPR036670">
    <property type="entry name" value="SecA_X-link_sf"/>
</dbReference>
<organism evidence="14">
    <name type="scientific">Porphyridium purpureum</name>
    <name type="common">Red alga</name>
    <name type="synonym">Porphyridium cruentum</name>
    <dbReference type="NCBI Taxonomy" id="35688"/>
    <lineage>
        <taxon>Eukaryota</taxon>
        <taxon>Rhodophyta</taxon>
        <taxon>Bangiophyceae</taxon>
        <taxon>Porphyridiales</taxon>
        <taxon>Porphyridiaceae</taxon>
        <taxon>Porphyridium</taxon>
    </lineage>
</organism>
<dbReference type="Pfam" id="PF07517">
    <property type="entry name" value="SecA_DEAD"/>
    <property type="match status" value="1"/>
</dbReference>
<keyword evidence="5 10" id="KW-0067">ATP-binding</keyword>
<comment type="catalytic activity">
    <reaction evidence="10">
        <text>ATP + H2O + cellular proteinSide 1 = ADP + phosphate + cellular proteinSide 2.</text>
        <dbReference type="EC" id="7.4.2.8"/>
    </reaction>
</comment>
<keyword evidence="14" id="KW-0934">Plastid</keyword>
<dbReference type="Gene3D" id="3.90.1440.10">
    <property type="entry name" value="SecA, preprotein cross-linking domain"/>
    <property type="match status" value="1"/>
</dbReference>
<dbReference type="PROSITE" id="PS01312">
    <property type="entry name" value="SECA"/>
    <property type="match status" value="1"/>
</dbReference>
<keyword evidence="10" id="KW-0963">Cytoplasm</keyword>
<dbReference type="PROSITE" id="PS51192">
    <property type="entry name" value="HELICASE_ATP_BIND_1"/>
    <property type="match status" value="1"/>
</dbReference>
<sequence length="882" mass="101847">MFQSLFDPSKKEIQKCTKVVKEIKSLEHKYSQLSDIELRNKTKVFQSLLRQNYSLELLLVDAFAIVKEAIKRVLDITLYDVQLIGGIILHSGKISEMKTGEGKTLVAVLAAYLNALNENGVHIITVNDYLALRDFRQIGPVFTFLGLSVGVIQEQMSTAERKKNYSCDITYVTNNQLGFDYLRDNTTFAPQNIVLRPFYYCIIDEIDSILIDEARTPLIISSEGNSSTERYTFADQIAKSLIPDTDYEIDKKNQNIVLTDIGLRKCEQYLNVDTLYQVDNPWASFILNSLRANIFYIKDRNYIIKDDQVIIVDDNTGRIMEGRRWSDGLHQAIEAKESLPIVPESKTLASVTYQNFFLLYDKISGMTGTAKTEELEFEKIYGLKTIAIPTNRPLIRQDYEDVIYKNDYAKWKAVANECYDMYHQKRPVLVGTTSVEFSELLSSLLQEYKIPHNLLNAKPQNTARESEIIAQAGRLGTITIATNMAGRGTDIILGGNPQYLTKSILHNLTSSKYETCNINKILQNLKVSPLDSEKLSIFNNLTDTINKKNKKSLLNNVPYKILDNNQKKEEELYQSLNALYYFINSHVNKCTQLEKEKITSLGGLYVIGTERHASRRIDNQLRGRAGRQGDPGASRFFLSLDDMIFQRFAVDKIKKMIDTMLLEDDIPIQASILTATLENAQKQIESLYFDQRKNIFEYDQIISQQRFLIYSERRRILTSPELDGFIYQYAFAFIKDLIVHYLSDNKKNKKLFLWTIQNFLGMGEPIQAEDLKYINEDFLYSYLCWQFDISYRIKKTYLNSVFPNGMISLERYLILTHMDSAWTQHLQKVNLLTESVGWRAYGQEDPIIAYKYDAFLLFINMSFQIRQQVIYDILSFDFNSDS</sequence>
<dbReference type="SUPFAM" id="SSF81767">
    <property type="entry name" value="Pre-protein crosslinking domain of SecA"/>
    <property type="match status" value="1"/>
</dbReference>
<dbReference type="Gene3D" id="1.10.3060.10">
    <property type="entry name" value="Helical scaffold and wing domains of SecA"/>
    <property type="match status" value="1"/>
</dbReference>
<evidence type="ECO:0000256" key="9">
    <source>
        <dbReference type="ARBA" id="ARBA00023136"/>
    </source>
</evidence>
<protein>
    <recommendedName>
        <fullName evidence="10 11">Protein translocase subunit SecA</fullName>
        <ecNumber evidence="10">7.4.2.8</ecNumber>
    </recommendedName>
</protein>
<feature type="domain" description="SecA family profile" evidence="13">
    <location>
        <begin position="1"/>
        <end position="669"/>
    </location>
</feature>
<keyword evidence="4 10" id="KW-0547">Nucleotide-binding</keyword>
<proteinExistence type="inferred from homology"/>
<dbReference type="PROSITE" id="PS51196">
    <property type="entry name" value="SECA_MOTOR_DEAD"/>
    <property type="match status" value="1"/>
</dbReference>
<dbReference type="InterPro" id="IPR011116">
    <property type="entry name" value="SecA_Wing/Scaffold"/>
</dbReference>
<dbReference type="PANTHER" id="PTHR30612">
    <property type="entry name" value="SECA INNER MEMBRANE COMPONENT OF SEC PROTEIN SECRETION SYSTEM"/>
    <property type="match status" value="1"/>
</dbReference>
<evidence type="ECO:0000256" key="1">
    <source>
        <dbReference type="ARBA" id="ARBA00004170"/>
    </source>
</evidence>
<feature type="binding site" evidence="10">
    <location>
        <position position="82"/>
    </location>
    <ligand>
        <name>ATP</name>
        <dbReference type="ChEBI" id="CHEBI:30616"/>
    </ligand>
</feature>
<dbReference type="EMBL" id="MF401423">
    <property type="protein sequence ID" value="ATJ02860.1"/>
    <property type="molecule type" value="Genomic_DNA"/>
</dbReference>
<dbReference type="GO" id="GO:0065002">
    <property type="term" value="P:intracellular protein transmembrane transport"/>
    <property type="evidence" value="ECO:0007669"/>
    <property type="project" value="UniProtKB-UniRule"/>
</dbReference>